<evidence type="ECO:0000313" key="3">
    <source>
        <dbReference type="Proteomes" id="UP000317043"/>
    </source>
</evidence>
<dbReference type="InterPro" id="IPR029063">
    <property type="entry name" value="SAM-dependent_MTases_sf"/>
</dbReference>
<dbReference type="Proteomes" id="UP000317043">
    <property type="component" value="Unassembled WGS sequence"/>
</dbReference>
<keyword evidence="2" id="KW-0808">Transferase</keyword>
<name>A0A543AXD3_9ACTN</name>
<dbReference type="GO" id="GO:0032259">
    <property type="term" value="P:methylation"/>
    <property type="evidence" value="ECO:0007669"/>
    <property type="project" value="UniProtKB-KW"/>
</dbReference>
<dbReference type="AlphaFoldDB" id="A0A543AXD3"/>
<dbReference type="InParanoid" id="A0A543AXD3"/>
<dbReference type="CDD" id="cd02440">
    <property type="entry name" value="AdoMet_MTases"/>
    <property type="match status" value="1"/>
</dbReference>
<dbReference type="SUPFAM" id="SSF53335">
    <property type="entry name" value="S-adenosyl-L-methionine-dependent methyltransferases"/>
    <property type="match status" value="1"/>
</dbReference>
<organism evidence="2 3">
    <name type="scientific">Stackebrandtia endophytica</name>
    <dbReference type="NCBI Taxonomy" id="1496996"/>
    <lineage>
        <taxon>Bacteria</taxon>
        <taxon>Bacillati</taxon>
        <taxon>Actinomycetota</taxon>
        <taxon>Actinomycetes</taxon>
        <taxon>Glycomycetales</taxon>
        <taxon>Glycomycetaceae</taxon>
        <taxon>Stackebrandtia</taxon>
    </lineage>
</organism>
<dbReference type="InterPro" id="IPR041698">
    <property type="entry name" value="Methyltransf_25"/>
</dbReference>
<evidence type="ECO:0000259" key="1">
    <source>
        <dbReference type="Pfam" id="PF13649"/>
    </source>
</evidence>
<proteinExistence type="predicted"/>
<dbReference type="RefSeq" id="WP_142039838.1">
    <property type="nucleotide sequence ID" value="NZ_JBHTGS010000001.1"/>
</dbReference>
<protein>
    <submittedName>
        <fullName evidence="2">Methyltransferase family protein</fullName>
    </submittedName>
</protein>
<keyword evidence="3" id="KW-1185">Reference proteome</keyword>
<comment type="caution">
    <text evidence="2">The sequence shown here is derived from an EMBL/GenBank/DDBJ whole genome shotgun (WGS) entry which is preliminary data.</text>
</comment>
<keyword evidence="2" id="KW-0489">Methyltransferase</keyword>
<dbReference type="GO" id="GO:0008168">
    <property type="term" value="F:methyltransferase activity"/>
    <property type="evidence" value="ECO:0007669"/>
    <property type="project" value="UniProtKB-KW"/>
</dbReference>
<evidence type="ECO:0000313" key="2">
    <source>
        <dbReference type="EMBL" id="TQL77242.1"/>
    </source>
</evidence>
<dbReference type="EMBL" id="VFOW01000001">
    <property type="protein sequence ID" value="TQL77242.1"/>
    <property type="molecule type" value="Genomic_DNA"/>
</dbReference>
<dbReference type="OrthoDB" id="7062303at2"/>
<gene>
    <name evidence="2" type="ORF">FB566_2796</name>
</gene>
<dbReference type="Gene3D" id="2.20.25.110">
    <property type="entry name" value="S-adenosyl-L-methionine-dependent methyltransferases"/>
    <property type="match status" value="1"/>
</dbReference>
<dbReference type="Pfam" id="PF13649">
    <property type="entry name" value="Methyltransf_25"/>
    <property type="match status" value="1"/>
</dbReference>
<accession>A0A543AXD3</accession>
<sequence>MTFAYGDLCARIYDLDKPIGHSFGDVEHYTRSLAGVTGPILEPAVGTGRILIRLLRDGFDVRGYDLSEQMLAVCRTNAAREGVEASVSVGDMLTHRDRGAYQAVIVPCGSLILLPDRDAVTTVLRNFHENLIPGGRLILDIPAPSFDSALPPMRHWWDDADLLTMQTMHVAVDQLAQQVTQWLRYELWRDDTLVTTQLQIFRLLWFGLAEFTEMLRSAGFEDVAVVGDYSDDAPTSTSGVWTFEAIKPA</sequence>
<feature type="domain" description="Methyltransferase" evidence="1">
    <location>
        <begin position="40"/>
        <end position="135"/>
    </location>
</feature>
<reference evidence="2 3" key="1">
    <citation type="submission" date="2019-06" db="EMBL/GenBank/DDBJ databases">
        <title>Sequencing the genomes of 1000 actinobacteria strains.</title>
        <authorList>
            <person name="Klenk H.-P."/>
        </authorList>
    </citation>
    <scope>NUCLEOTIDE SEQUENCE [LARGE SCALE GENOMIC DNA]</scope>
    <source>
        <strain evidence="2 3">DSM 45928</strain>
    </source>
</reference>
<dbReference type="Gene3D" id="3.40.50.150">
    <property type="entry name" value="Vaccinia Virus protein VP39"/>
    <property type="match status" value="1"/>
</dbReference>